<comment type="caution">
    <text evidence="1">The sequence shown here is derived from an EMBL/GenBank/DDBJ whole genome shotgun (WGS) entry which is preliminary data.</text>
</comment>
<dbReference type="Proteomes" id="UP001139981">
    <property type="component" value="Unassembled WGS sequence"/>
</dbReference>
<name>A0ACC1LU32_9FUNG</name>
<evidence type="ECO:0000313" key="2">
    <source>
        <dbReference type="Proteomes" id="UP001139981"/>
    </source>
</evidence>
<feature type="non-terminal residue" evidence="1">
    <location>
        <position position="245"/>
    </location>
</feature>
<evidence type="ECO:0000313" key="1">
    <source>
        <dbReference type="EMBL" id="KAJ2882478.1"/>
    </source>
</evidence>
<protein>
    <submittedName>
        <fullName evidence="1">Uncharacterized protein</fullName>
    </submittedName>
</protein>
<dbReference type="EMBL" id="JANBVB010002779">
    <property type="protein sequence ID" value="KAJ2882478.1"/>
    <property type="molecule type" value="Genomic_DNA"/>
</dbReference>
<keyword evidence="2" id="KW-1185">Reference proteome</keyword>
<gene>
    <name evidence="1" type="ORF">IWW38_005655</name>
</gene>
<organism evidence="1 2">
    <name type="scientific">Coemansia aciculifera</name>
    <dbReference type="NCBI Taxonomy" id="417176"/>
    <lineage>
        <taxon>Eukaryota</taxon>
        <taxon>Fungi</taxon>
        <taxon>Fungi incertae sedis</taxon>
        <taxon>Zoopagomycota</taxon>
        <taxon>Kickxellomycotina</taxon>
        <taxon>Kickxellomycetes</taxon>
        <taxon>Kickxellales</taxon>
        <taxon>Kickxellaceae</taxon>
        <taxon>Coemansia</taxon>
    </lineage>
</organism>
<accession>A0ACC1LU32</accession>
<sequence>ISAAPASLAAAISSVEQEEYETIGFLNNFVASFVHMQSVSSQCQGSECQGSGAEVTAASADEPPSANQISILIREFVHPFQQGVPSASIDAVQDTPAIEMIYEYLNAQPTLLASSAAVDAASSPSPSLVNRVEAEELSETAVAPRWWFAHAAATSSAPYAPAATLQASNVVDEVDDSNASVQSKSFDFDSWGKRIDNAALRLASNIDGIIVDFMPSVATVQAIPSIEIEDALEDMAAAATTAAPF</sequence>
<proteinExistence type="predicted"/>
<reference evidence="1" key="1">
    <citation type="submission" date="2022-07" db="EMBL/GenBank/DDBJ databases">
        <title>Phylogenomic reconstructions and comparative analyses of Kickxellomycotina fungi.</title>
        <authorList>
            <person name="Reynolds N.K."/>
            <person name="Stajich J.E."/>
            <person name="Barry K."/>
            <person name="Grigoriev I.V."/>
            <person name="Crous P."/>
            <person name="Smith M.E."/>
        </authorList>
    </citation>
    <scope>NUCLEOTIDE SEQUENCE</scope>
    <source>
        <strain evidence="1">CBS 190363</strain>
    </source>
</reference>
<feature type="non-terminal residue" evidence="1">
    <location>
        <position position="1"/>
    </location>
</feature>